<evidence type="ECO:0000313" key="3">
    <source>
        <dbReference type="Proteomes" id="UP000499080"/>
    </source>
</evidence>
<protein>
    <submittedName>
        <fullName evidence="2">Uncharacterized protein</fullName>
    </submittedName>
</protein>
<reference evidence="2 3" key="1">
    <citation type="journal article" date="2019" name="Sci. Rep.">
        <title>Orb-weaving spider Araneus ventricosus genome elucidates the spidroin gene catalogue.</title>
        <authorList>
            <person name="Kono N."/>
            <person name="Nakamura H."/>
            <person name="Ohtoshi R."/>
            <person name="Moran D.A.P."/>
            <person name="Shinohara A."/>
            <person name="Yoshida Y."/>
            <person name="Fujiwara M."/>
            <person name="Mori M."/>
            <person name="Tomita M."/>
            <person name="Arakawa K."/>
        </authorList>
    </citation>
    <scope>NUCLEOTIDE SEQUENCE [LARGE SCALE GENOMIC DNA]</scope>
</reference>
<keyword evidence="3" id="KW-1185">Reference proteome</keyword>
<dbReference type="EMBL" id="BGPR01000749">
    <property type="protein sequence ID" value="GBM34054.1"/>
    <property type="molecule type" value="Genomic_DNA"/>
</dbReference>
<sequence>MTCPRVGDLVGFKHDQMTRMKIEMVPRSPNYEAKGLETRCQILSAQGENTLIGFGGIRTRMRDPSNPGTFPSDHQDPIPGINCLS</sequence>
<accession>A0A4Y2F1V4</accession>
<gene>
    <name evidence="2" type="ORF">AVEN_162231_1</name>
</gene>
<feature type="region of interest" description="Disordered" evidence="1">
    <location>
        <begin position="62"/>
        <end position="85"/>
    </location>
</feature>
<evidence type="ECO:0000313" key="2">
    <source>
        <dbReference type="EMBL" id="GBM34054.1"/>
    </source>
</evidence>
<organism evidence="2 3">
    <name type="scientific">Araneus ventricosus</name>
    <name type="common">Orbweaver spider</name>
    <name type="synonym">Epeira ventricosa</name>
    <dbReference type="NCBI Taxonomy" id="182803"/>
    <lineage>
        <taxon>Eukaryota</taxon>
        <taxon>Metazoa</taxon>
        <taxon>Ecdysozoa</taxon>
        <taxon>Arthropoda</taxon>
        <taxon>Chelicerata</taxon>
        <taxon>Arachnida</taxon>
        <taxon>Araneae</taxon>
        <taxon>Araneomorphae</taxon>
        <taxon>Entelegynae</taxon>
        <taxon>Araneoidea</taxon>
        <taxon>Araneidae</taxon>
        <taxon>Araneus</taxon>
    </lineage>
</organism>
<name>A0A4Y2F1V4_ARAVE</name>
<dbReference type="Proteomes" id="UP000499080">
    <property type="component" value="Unassembled WGS sequence"/>
</dbReference>
<evidence type="ECO:0000256" key="1">
    <source>
        <dbReference type="SAM" id="MobiDB-lite"/>
    </source>
</evidence>
<dbReference type="AlphaFoldDB" id="A0A4Y2F1V4"/>
<comment type="caution">
    <text evidence="2">The sequence shown here is derived from an EMBL/GenBank/DDBJ whole genome shotgun (WGS) entry which is preliminary data.</text>
</comment>
<proteinExistence type="predicted"/>